<dbReference type="EMBL" id="KK119088">
    <property type="protein sequence ID" value="KFM74652.1"/>
    <property type="molecule type" value="Genomic_DNA"/>
</dbReference>
<sequence length="70" mass="8249">MYFCCVHNKIVCFICKEAISVLPKEYNLCHHYKMNYKEKFEILEGKLKEKSYTSLKSGLQGGGKLWKQIQ</sequence>
<gene>
    <name evidence="1" type="ORF">X975_18737</name>
</gene>
<evidence type="ECO:0000313" key="2">
    <source>
        <dbReference type="Proteomes" id="UP000054359"/>
    </source>
</evidence>
<organism evidence="1 2">
    <name type="scientific">Stegodyphus mimosarum</name>
    <name type="common">African social velvet spider</name>
    <dbReference type="NCBI Taxonomy" id="407821"/>
    <lineage>
        <taxon>Eukaryota</taxon>
        <taxon>Metazoa</taxon>
        <taxon>Ecdysozoa</taxon>
        <taxon>Arthropoda</taxon>
        <taxon>Chelicerata</taxon>
        <taxon>Arachnida</taxon>
        <taxon>Araneae</taxon>
        <taxon>Araneomorphae</taxon>
        <taxon>Entelegynae</taxon>
        <taxon>Eresoidea</taxon>
        <taxon>Eresidae</taxon>
        <taxon>Stegodyphus</taxon>
    </lineage>
</organism>
<dbReference type="AlphaFoldDB" id="A0A087UBB3"/>
<keyword evidence="2" id="KW-1185">Reference proteome</keyword>
<reference evidence="1 2" key="1">
    <citation type="submission" date="2013-11" db="EMBL/GenBank/DDBJ databases">
        <title>Genome sequencing of Stegodyphus mimosarum.</title>
        <authorList>
            <person name="Bechsgaard J."/>
        </authorList>
    </citation>
    <scope>NUCLEOTIDE SEQUENCE [LARGE SCALE GENOMIC DNA]</scope>
</reference>
<proteinExistence type="predicted"/>
<evidence type="ECO:0000313" key="1">
    <source>
        <dbReference type="EMBL" id="KFM74652.1"/>
    </source>
</evidence>
<feature type="non-terminal residue" evidence="1">
    <location>
        <position position="70"/>
    </location>
</feature>
<name>A0A087UBB3_STEMI</name>
<dbReference type="Proteomes" id="UP000054359">
    <property type="component" value="Unassembled WGS sequence"/>
</dbReference>
<protein>
    <submittedName>
        <fullName evidence="1">Uncharacterized protein</fullName>
    </submittedName>
</protein>
<accession>A0A087UBB3</accession>